<comment type="caution">
    <text evidence="1">The sequence shown here is derived from an EMBL/GenBank/DDBJ whole genome shotgun (WGS) entry which is preliminary data.</text>
</comment>
<dbReference type="PATRIC" id="fig|171383.3.peg.657"/>
<dbReference type="EMBL" id="LHPI01000001">
    <property type="protein sequence ID" value="KOO09730.1"/>
    <property type="molecule type" value="Genomic_DNA"/>
</dbReference>
<protein>
    <submittedName>
        <fullName evidence="1">Competence protein ComFB</fullName>
    </submittedName>
</protein>
<accession>A0A0M0I5Z8</accession>
<reference evidence="2" key="1">
    <citation type="submission" date="2015-08" db="EMBL/GenBank/DDBJ databases">
        <title>Vibrio galatheae sp. nov., a novel member of the Vibrionaceae family isolated from the Solomon Islands.</title>
        <authorList>
            <person name="Giubergia S."/>
            <person name="Machado H."/>
            <person name="Mateiu R.V."/>
            <person name="Gram L."/>
        </authorList>
    </citation>
    <scope>NUCLEOTIDE SEQUENCE [LARGE SCALE GENOMIC DNA]</scope>
    <source>
        <strain evidence="2">DSM 19134</strain>
    </source>
</reference>
<name>A0A0M0I5Z8_9VIBR</name>
<dbReference type="Pfam" id="PF10719">
    <property type="entry name" value="ComFB"/>
    <property type="match status" value="1"/>
</dbReference>
<gene>
    <name evidence="1" type="ORF">AKJ31_03215</name>
</gene>
<dbReference type="InterPro" id="IPR019657">
    <property type="entry name" value="ComFB"/>
</dbReference>
<evidence type="ECO:0000313" key="2">
    <source>
        <dbReference type="Proteomes" id="UP000037530"/>
    </source>
</evidence>
<dbReference type="RefSeq" id="WP_053407987.1">
    <property type="nucleotide sequence ID" value="NZ_DAIPHI010000015.1"/>
</dbReference>
<evidence type="ECO:0000313" key="1">
    <source>
        <dbReference type="EMBL" id="KOO09730.1"/>
    </source>
</evidence>
<organism evidence="1 2">
    <name type="scientific">Vibrio hepatarius</name>
    <dbReference type="NCBI Taxonomy" id="171383"/>
    <lineage>
        <taxon>Bacteria</taxon>
        <taxon>Pseudomonadati</taxon>
        <taxon>Pseudomonadota</taxon>
        <taxon>Gammaproteobacteria</taxon>
        <taxon>Vibrionales</taxon>
        <taxon>Vibrionaceae</taxon>
        <taxon>Vibrio</taxon>
        <taxon>Vibrio oreintalis group</taxon>
    </lineage>
</organism>
<keyword evidence="2" id="KW-1185">Reference proteome</keyword>
<dbReference type="Proteomes" id="UP000037530">
    <property type="component" value="Unassembled WGS sequence"/>
</dbReference>
<sequence length="122" mass="13981">MQISEDVHNYMETLVGQALAQPEFSDRFDDDQLADMACIALNQLKPVYIRHDVDFLSSLPESRLVALKNSALTALDVAKEMIINDPRSNRADVPAVFTKPEFDEDKELEWYETPILPRNTKR</sequence>
<dbReference type="OrthoDB" id="5895647at2"/>
<dbReference type="STRING" id="171383.AKJ31_03215"/>
<proteinExistence type="predicted"/>
<dbReference type="AlphaFoldDB" id="A0A0M0I5Z8"/>